<evidence type="ECO:0000313" key="4">
    <source>
        <dbReference type="Proteomes" id="UP001501508"/>
    </source>
</evidence>
<dbReference type="PRINTS" id="PR00038">
    <property type="entry name" value="HTHLUXR"/>
</dbReference>
<proteinExistence type="predicted"/>
<dbReference type="SMART" id="SM00421">
    <property type="entry name" value="HTH_LUXR"/>
    <property type="match status" value="1"/>
</dbReference>
<dbReference type="PANTHER" id="PTHR43214">
    <property type="entry name" value="TWO-COMPONENT RESPONSE REGULATOR"/>
    <property type="match status" value="1"/>
</dbReference>
<dbReference type="PROSITE" id="PS00622">
    <property type="entry name" value="HTH_LUXR_1"/>
    <property type="match status" value="1"/>
</dbReference>
<keyword evidence="4" id="KW-1185">Reference proteome</keyword>
<keyword evidence="1" id="KW-0238">DNA-binding</keyword>
<dbReference type="Pfam" id="PF00196">
    <property type="entry name" value="GerE"/>
    <property type="match status" value="1"/>
</dbReference>
<dbReference type="InterPro" id="IPR039420">
    <property type="entry name" value="WalR-like"/>
</dbReference>
<dbReference type="Proteomes" id="UP001501508">
    <property type="component" value="Unassembled WGS sequence"/>
</dbReference>
<organism evidence="3 4">
    <name type="scientific">Ravibacter arvi</name>
    <dbReference type="NCBI Taxonomy" id="2051041"/>
    <lineage>
        <taxon>Bacteria</taxon>
        <taxon>Pseudomonadati</taxon>
        <taxon>Bacteroidota</taxon>
        <taxon>Cytophagia</taxon>
        <taxon>Cytophagales</taxon>
        <taxon>Spirosomataceae</taxon>
        <taxon>Ravibacter</taxon>
    </lineage>
</organism>
<feature type="domain" description="HTH luxR-type" evidence="2">
    <location>
        <begin position="147"/>
        <end position="212"/>
    </location>
</feature>
<dbReference type="InterPro" id="IPR036388">
    <property type="entry name" value="WH-like_DNA-bd_sf"/>
</dbReference>
<comment type="caution">
    <text evidence="3">The sequence shown here is derived from an EMBL/GenBank/DDBJ whole genome shotgun (WGS) entry which is preliminary data.</text>
</comment>
<reference evidence="4" key="1">
    <citation type="journal article" date="2019" name="Int. J. Syst. Evol. Microbiol.">
        <title>The Global Catalogue of Microorganisms (GCM) 10K type strain sequencing project: providing services to taxonomists for standard genome sequencing and annotation.</title>
        <authorList>
            <consortium name="The Broad Institute Genomics Platform"/>
            <consortium name="The Broad Institute Genome Sequencing Center for Infectious Disease"/>
            <person name="Wu L."/>
            <person name="Ma J."/>
        </authorList>
    </citation>
    <scope>NUCLEOTIDE SEQUENCE [LARGE SCALE GENOMIC DNA]</scope>
    <source>
        <strain evidence="4">JCM 31920</strain>
    </source>
</reference>
<gene>
    <name evidence="3" type="primary">uvrY_2</name>
    <name evidence="3" type="ORF">GCM10023091_43380</name>
</gene>
<evidence type="ECO:0000256" key="1">
    <source>
        <dbReference type="ARBA" id="ARBA00023125"/>
    </source>
</evidence>
<dbReference type="SUPFAM" id="SSF46894">
    <property type="entry name" value="C-terminal effector domain of the bipartite response regulators"/>
    <property type="match status" value="1"/>
</dbReference>
<dbReference type="EMBL" id="BAABEY010000036">
    <property type="protein sequence ID" value="GAA4447827.1"/>
    <property type="molecule type" value="Genomic_DNA"/>
</dbReference>
<dbReference type="InterPro" id="IPR016032">
    <property type="entry name" value="Sig_transdc_resp-reg_C-effctor"/>
</dbReference>
<accession>A0ABP8MBE0</accession>
<dbReference type="PANTHER" id="PTHR43214:SF17">
    <property type="entry name" value="TRANSCRIPTIONAL REGULATORY PROTEIN RCSB"/>
    <property type="match status" value="1"/>
</dbReference>
<evidence type="ECO:0000313" key="3">
    <source>
        <dbReference type="EMBL" id="GAA4447827.1"/>
    </source>
</evidence>
<dbReference type="PROSITE" id="PS50043">
    <property type="entry name" value="HTH_LUXR_2"/>
    <property type="match status" value="1"/>
</dbReference>
<dbReference type="Gene3D" id="3.40.50.2300">
    <property type="match status" value="1"/>
</dbReference>
<name>A0ABP8MBE0_9BACT</name>
<dbReference type="CDD" id="cd06170">
    <property type="entry name" value="LuxR_C_like"/>
    <property type="match status" value="1"/>
</dbReference>
<dbReference type="InterPro" id="IPR000792">
    <property type="entry name" value="Tscrpt_reg_LuxR_C"/>
</dbReference>
<protein>
    <submittedName>
        <fullName evidence="3">UvrY/SirA/GacA family response regulator transcription factor</fullName>
    </submittedName>
</protein>
<sequence length="216" mass="24214">MRMNVMIIANSPLQRFGLSKLITERFEDVLVESAEELYGSGKDEVGAAREIVILCLYPSSPLRENLEKLEAVSGRYPAARILVMENTAEKESFENLQAYLNSGISGFLTTASPLDMFDDCLRKLMAGQKYLSPHALEWLLDTAFLNKEVHKLTLTSRESYVARQLAEGLTVSQIAKETNRKVSTISTIKRNVFRKTNTDNIIKLRELVLNAGIRGA</sequence>
<dbReference type="Gene3D" id="1.10.10.10">
    <property type="entry name" value="Winged helix-like DNA-binding domain superfamily/Winged helix DNA-binding domain"/>
    <property type="match status" value="1"/>
</dbReference>
<evidence type="ECO:0000259" key="2">
    <source>
        <dbReference type="PROSITE" id="PS50043"/>
    </source>
</evidence>